<dbReference type="InParanoid" id="A0A2H3CDD3"/>
<protein>
    <submittedName>
        <fullName evidence="1">Uncharacterized protein</fullName>
    </submittedName>
</protein>
<dbReference type="OrthoDB" id="3033067at2759"/>
<name>A0A2H3CDD3_ARMGA</name>
<organism evidence="1 2">
    <name type="scientific">Armillaria gallica</name>
    <name type="common">Bulbous honey fungus</name>
    <name type="synonym">Armillaria bulbosa</name>
    <dbReference type="NCBI Taxonomy" id="47427"/>
    <lineage>
        <taxon>Eukaryota</taxon>
        <taxon>Fungi</taxon>
        <taxon>Dikarya</taxon>
        <taxon>Basidiomycota</taxon>
        <taxon>Agaricomycotina</taxon>
        <taxon>Agaricomycetes</taxon>
        <taxon>Agaricomycetidae</taxon>
        <taxon>Agaricales</taxon>
        <taxon>Marasmiineae</taxon>
        <taxon>Physalacriaceae</taxon>
        <taxon>Armillaria</taxon>
    </lineage>
</organism>
<dbReference type="EMBL" id="KZ293785">
    <property type="protein sequence ID" value="PBK79334.1"/>
    <property type="molecule type" value="Genomic_DNA"/>
</dbReference>
<feature type="non-terminal residue" evidence="1">
    <location>
        <position position="1"/>
    </location>
</feature>
<dbReference type="Proteomes" id="UP000217790">
    <property type="component" value="Unassembled WGS sequence"/>
</dbReference>
<dbReference type="AlphaFoldDB" id="A0A2H3CDD3"/>
<gene>
    <name evidence="1" type="ORF">ARMGADRAFT_951015</name>
</gene>
<reference evidence="2" key="1">
    <citation type="journal article" date="2017" name="Nat. Ecol. Evol.">
        <title>Genome expansion and lineage-specific genetic innovations in the forest pathogenic fungi Armillaria.</title>
        <authorList>
            <person name="Sipos G."/>
            <person name="Prasanna A.N."/>
            <person name="Walter M.C."/>
            <person name="O'Connor E."/>
            <person name="Balint B."/>
            <person name="Krizsan K."/>
            <person name="Kiss B."/>
            <person name="Hess J."/>
            <person name="Varga T."/>
            <person name="Slot J."/>
            <person name="Riley R."/>
            <person name="Boka B."/>
            <person name="Rigling D."/>
            <person name="Barry K."/>
            <person name="Lee J."/>
            <person name="Mihaltcheva S."/>
            <person name="LaButti K."/>
            <person name="Lipzen A."/>
            <person name="Waldron R."/>
            <person name="Moloney N.M."/>
            <person name="Sperisen C."/>
            <person name="Kredics L."/>
            <person name="Vagvoelgyi C."/>
            <person name="Patrignani A."/>
            <person name="Fitzpatrick D."/>
            <person name="Nagy I."/>
            <person name="Doyle S."/>
            <person name="Anderson J.B."/>
            <person name="Grigoriev I.V."/>
            <person name="Gueldener U."/>
            <person name="Muensterkoetter M."/>
            <person name="Nagy L.G."/>
        </authorList>
    </citation>
    <scope>NUCLEOTIDE SEQUENCE [LARGE SCALE GENOMIC DNA]</scope>
    <source>
        <strain evidence="2">Ar21-2</strain>
    </source>
</reference>
<evidence type="ECO:0000313" key="2">
    <source>
        <dbReference type="Proteomes" id="UP000217790"/>
    </source>
</evidence>
<accession>A0A2H3CDD3</accession>
<proteinExistence type="predicted"/>
<evidence type="ECO:0000313" key="1">
    <source>
        <dbReference type="EMBL" id="PBK79334.1"/>
    </source>
</evidence>
<keyword evidence="2" id="KW-1185">Reference proteome</keyword>
<sequence>FFKRFPIHLADDIEPTAEDLTKVDDQAPDPEIEHPNEDELDAVEYQKKIAEFEADEARINYRKKVSEGTCIVVL</sequence>